<keyword evidence="7 12" id="KW-0573">Peptidoglycan synthesis</keyword>
<keyword evidence="3 12" id="KW-0132">Cell division</keyword>
<evidence type="ECO:0000313" key="15">
    <source>
        <dbReference type="EMBL" id="WKW12001.1"/>
    </source>
</evidence>
<dbReference type="GO" id="GO:0046872">
    <property type="term" value="F:metal ion binding"/>
    <property type="evidence" value="ECO:0007669"/>
    <property type="project" value="UniProtKB-KW"/>
</dbReference>
<comment type="similarity">
    <text evidence="2 12">Belongs to the glycosyltransferase 4 family. MraY subfamily.</text>
</comment>
<keyword evidence="10 12" id="KW-0131">Cell cycle</keyword>
<feature type="transmembrane region" description="Helical" evidence="12">
    <location>
        <begin position="136"/>
        <end position="153"/>
    </location>
</feature>
<accession>A0AA49Q8A5</accession>
<dbReference type="PROSITE" id="PS01348">
    <property type="entry name" value="MRAY_2"/>
    <property type="match status" value="1"/>
</dbReference>
<dbReference type="EMBL" id="CP130612">
    <property type="protein sequence ID" value="WKW12001.1"/>
    <property type="molecule type" value="Genomic_DNA"/>
</dbReference>
<dbReference type="KEGG" id="pspc:Strain318_001273"/>
<dbReference type="RefSeq" id="WP_367887679.1">
    <property type="nucleotide sequence ID" value="NZ_CP130612.1"/>
</dbReference>
<dbReference type="GO" id="GO:0008963">
    <property type="term" value="F:phospho-N-acetylmuramoyl-pentapeptide-transferase activity"/>
    <property type="evidence" value="ECO:0007669"/>
    <property type="project" value="UniProtKB-UniRule"/>
</dbReference>
<feature type="transmembrane region" description="Helical" evidence="12">
    <location>
        <begin position="22"/>
        <end position="45"/>
    </location>
</feature>
<dbReference type="GO" id="GO:0005886">
    <property type="term" value="C:plasma membrane"/>
    <property type="evidence" value="ECO:0007669"/>
    <property type="project" value="UniProtKB-SubCell"/>
</dbReference>
<evidence type="ECO:0000256" key="12">
    <source>
        <dbReference type="HAMAP-Rule" id="MF_00038"/>
    </source>
</evidence>
<evidence type="ECO:0000313" key="16">
    <source>
        <dbReference type="EMBL" id="WKW14910.1"/>
    </source>
</evidence>
<evidence type="ECO:0000313" key="17">
    <source>
        <dbReference type="Proteomes" id="UP001229955"/>
    </source>
</evidence>
<sequence>MLYEFLLPLTQYESGFNIFRYISFRAAGAAITSLLVCFVVGPWILARLRGMQVHQVVRAGTPDTHAGKGKTPTMGGLIILAAVVTSTLLWMQLRSKYVWLALGVTVLMGAIGFLDDYLKLKQKREGKENRGLVERYKLAGQVTIGLALGFYLWQHPINNLPGASTTLPFYKYVLMNFTVAWLYVPFVTFVMTGFSNAVNLTDGLDGLAAGLMAIAMLTMAMFAYVMGRFDASEYLGLIYLRGAGELTVFCSAVFGAAVGFLWYNAHPAEVFMGDTGSLALGGSLGAVAILLKSEFLLVIVGGVFVAETFSVVIQRSAFKWRKRRFGLEFAQKNRVFLRAPIHHHFELKGWPETQVVVRFWIIGILCAFVALSTLKIR</sequence>
<dbReference type="HAMAP" id="MF_00038">
    <property type="entry name" value="MraY"/>
    <property type="match status" value="1"/>
</dbReference>
<dbReference type="InterPro" id="IPR003524">
    <property type="entry name" value="PNAcMuramoyl-5peptid_Trfase"/>
</dbReference>
<dbReference type="PANTHER" id="PTHR22926">
    <property type="entry name" value="PHOSPHO-N-ACETYLMURAMOYL-PENTAPEPTIDE-TRANSFERASE"/>
    <property type="match status" value="1"/>
</dbReference>
<feature type="binding site" evidence="14">
    <location>
        <position position="274"/>
    </location>
    <ligand>
        <name>Mg(2+)</name>
        <dbReference type="ChEBI" id="CHEBI:18420"/>
    </ligand>
</feature>
<evidence type="ECO:0000256" key="2">
    <source>
        <dbReference type="ARBA" id="ARBA00005583"/>
    </source>
</evidence>
<feature type="transmembrane region" description="Helical" evidence="12">
    <location>
        <begin position="270"/>
        <end position="289"/>
    </location>
</feature>
<evidence type="ECO:0000256" key="10">
    <source>
        <dbReference type="ARBA" id="ARBA00023306"/>
    </source>
</evidence>
<dbReference type="Proteomes" id="UP001229955">
    <property type="component" value="Chromosome"/>
</dbReference>
<dbReference type="PROSITE" id="PS01347">
    <property type="entry name" value="MRAY_1"/>
    <property type="match status" value="1"/>
</dbReference>
<keyword evidence="9 12" id="KW-0472">Membrane</keyword>
<evidence type="ECO:0000256" key="5">
    <source>
        <dbReference type="ARBA" id="ARBA00022692"/>
    </source>
</evidence>
<proteinExistence type="inferred from homology"/>
<evidence type="ECO:0000256" key="7">
    <source>
        <dbReference type="ARBA" id="ARBA00022984"/>
    </source>
</evidence>
<comment type="subcellular location">
    <subcellularLocation>
        <location evidence="12">Cell membrane</location>
        <topology evidence="12">Multi-pass membrane protein</topology>
    </subcellularLocation>
    <subcellularLocation>
        <location evidence="1">Membrane</location>
        <topology evidence="1">Multi-pass membrane protein</topology>
    </subcellularLocation>
</comment>
<evidence type="ECO:0000256" key="4">
    <source>
        <dbReference type="ARBA" id="ARBA00022679"/>
    </source>
</evidence>
<dbReference type="GO" id="GO:0008360">
    <property type="term" value="P:regulation of cell shape"/>
    <property type="evidence" value="ECO:0007669"/>
    <property type="project" value="UniProtKB-KW"/>
</dbReference>
<dbReference type="InterPro" id="IPR018480">
    <property type="entry name" value="PNAcMuramoyl-5peptid_Trfase_CS"/>
</dbReference>
<protein>
    <recommendedName>
        <fullName evidence="12 13">Phospho-N-acetylmuramoyl-pentapeptide-transferase</fullName>
        <ecNumber evidence="12 13">2.7.8.13</ecNumber>
    </recommendedName>
    <alternativeName>
        <fullName evidence="12">UDP-MurNAc-pentapeptide phosphotransferase</fullName>
    </alternativeName>
</protein>
<feature type="transmembrane region" description="Helical" evidence="12">
    <location>
        <begin position="74"/>
        <end position="91"/>
    </location>
</feature>
<evidence type="ECO:0000256" key="6">
    <source>
        <dbReference type="ARBA" id="ARBA00022960"/>
    </source>
</evidence>
<feature type="transmembrane region" description="Helical" evidence="12">
    <location>
        <begin position="97"/>
        <end position="115"/>
    </location>
</feature>
<keyword evidence="17" id="KW-1185">Reference proteome</keyword>
<dbReference type="Pfam" id="PF00953">
    <property type="entry name" value="Glycos_transf_4"/>
    <property type="match status" value="1"/>
</dbReference>
<keyword evidence="12 14" id="KW-0479">Metal-binding</keyword>
<feature type="transmembrane region" description="Helical" evidence="12">
    <location>
        <begin position="206"/>
        <end position="226"/>
    </location>
</feature>
<evidence type="ECO:0000256" key="9">
    <source>
        <dbReference type="ARBA" id="ARBA00023136"/>
    </source>
</evidence>
<evidence type="ECO:0000256" key="1">
    <source>
        <dbReference type="ARBA" id="ARBA00004141"/>
    </source>
</evidence>
<evidence type="ECO:0000256" key="3">
    <source>
        <dbReference type="ARBA" id="ARBA00022618"/>
    </source>
</evidence>
<comment type="cofactor">
    <cofactor evidence="12 14">
        <name>Mg(2+)</name>
        <dbReference type="ChEBI" id="CHEBI:18420"/>
    </cofactor>
</comment>
<dbReference type="EC" id="2.7.8.13" evidence="12 13"/>
<dbReference type="CDD" id="cd06852">
    <property type="entry name" value="GT_MraY"/>
    <property type="match status" value="1"/>
</dbReference>
<keyword evidence="12 14" id="KW-0460">Magnesium</keyword>
<feature type="transmembrane region" description="Helical" evidence="12">
    <location>
        <begin position="355"/>
        <end position="374"/>
    </location>
</feature>
<keyword evidence="12" id="KW-1003">Cell membrane</keyword>
<keyword evidence="11 12" id="KW-0961">Cell wall biogenesis/degradation</keyword>
<comment type="pathway">
    <text evidence="12">Cell wall biogenesis; peptidoglycan biosynthesis.</text>
</comment>
<keyword evidence="5 12" id="KW-0812">Transmembrane</keyword>
<dbReference type="EMBL" id="CP130613">
    <property type="protein sequence ID" value="WKW14910.1"/>
    <property type="molecule type" value="Genomic_DNA"/>
</dbReference>
<comment type="function">
    <text evidence="12">Catalyzes the initial step of the lipid cycle reactions in the biosynthesis of the cell wall peptidoglycan: transfers peptidoglycan precursor phospho-MurNAc-pentapeptide from UDP-MurNAc-pentapeptide onto the lipid carrier undecaprenyl phosphate, yielding undecaprenyl-pyrophosphoryl-MurNAc-pentapeptide, known as lipid I.</text>
</comment>
<dbReference type="GO" id="GO:0071555">
    <property type="term" value="P:cell wall organization"/>
    <property type="evidence" value="ECO:0007669"/>
    <property type="project" value="UniProtKB-KW"/>
</dbReference>
<name>A0AA49Q8A5_9BACT</name>
<dbReference type="InterPro" id="IPR000715">
    <property type="entry name" value="Glycosyl_transferase_4"/>
</dbReference>
<accession>A0AA49JU15</accession>
<keyword evidence="8 12" id="KW-1133">Transmembrane helix</keyword>
<dbReference type="GO" id="GO:0051301">
    <property type="term" value="P:cell division"/>
    <property type="evidence" value="ECO:0007669"/>
    <property type="project" value="UniProtKB-KW"/>
</dbReference>
<feature type="binding site" evidence="14">
    <location>
        <position position="199"/>
    </location>
    <ligand>
        <name>Mg(2+)</name>
        <dbReference type="ChEBI" id="CHEBI:18420"/>
    </ligand>
</feature>
<gene>
    <name evidence="12 16" type="primary">mraY</name>
    <name evidence="15" type="ORF">Strain138_001273</name>
    <name evidence="16" type="ORF">Strain318_001273</name>
</gene>
<dbReference type="AlphaFoldDB" id="A0AA49Q8A5"/>
<evidence type="ECO:0000256" key="11">
    <source>
        <dbReference type="ARBA" id="ARBA00023316"/>
    </source>
</evidence>
<evidence type="ECO:0000256" key="8">
    <source>
        <dbReference type="ARBA" id="ARBA00022989"/>
    </source>
</evidence>
<dbReference type="PANTHER" id="PTHR22926:SF5">
    <property type="entry name" value="PHOSPHO-N-ACETYLMURAMOYL-PENTAPEPTIDE-TRANSFERASE HOMOLOG"/>
    <property type="match status" value="1"/>
</dbReference>
<feature type="transmembrane region" description="Helical" evidence="12">
    <location>
        <begin position="246"/>
        <end position="263"/>
    </location>
</feature>
<comment type="catalytic activity">
    <reaction evidence="12">
        <text>UDP-N-acetyl-alpha-D-muramoyl-L-alanyl-gamma-D-glutamyl-meso-2,6-diaminopimeloyl-D-alanyl-D-alanine + di-trans,octa-cis-undecaprenyl phosphate = di-trans,octa-cis-undecaprenyl diphospho-N-acetyl-alpha-D-muramoyl-L-alanyl-D-glutamyl-meso-2,6-diaminopimeloyl-D-alanyl-D-alanine + UMP</text>
        <dbReference type="Rhea" id="RHEA:28386"/>
        <dbReference type="ChEBI" id="CHEBI:57865"/>
        <dbReference type="ChEBI" id="CHEBI:60392"/>
        <dbReference type="ChEBI" id="CHEBI:61386"/>
        <dbReference type="ChEBI" id="CHEBI:61387"/>
        <dbReference type="EC" id="2.7.8.13"/>
    </reaction>
</comment>
<evidence type="ECO:0000256" key="13">
    <source>
        <dbReference type="NCBIfam" id="TIGR00445"/>
    </source>
</evidence>
<keyword evidence="6 12" id="KW-0133">Cell shape</keyword>
<reference evidence="16" key="1">
    <citation type="submission" date="2023-07" db="EMBL/GenBank/DDBJ databases">
        <authorList>
            <person name="Haufschild T."/>
            <person name="Kallscheuer N."/>
            <person name="Hammer J."/>
            <person name="Kohn T."/>
            <person name="Kabuu M."/>
            <person name="Jogler M."/>
            <person name="Wohfarth N."/>
            <person name="Heuer A."/>
            <person name="Rohde M."/>
            <person name="van Teeseling M.C.F."/>
            <person name="Jogler C."/>
        </authorList>
    </citation>
    <scope>NUCLEOTIDE SEQUENCE</scope>
    <source>
        <strain evidence="15">Strain 138</strain>
        <strain evidence="16">Strain 318</strain>
    </source>
</reference>
<dbReference type="NCBIfam" id="TIGR00445">
    <property type="entry name" value="mraY"/>
    <property type="match status" value="1"/>
</dbReference>
<feature type="transmembrane region" description="Helical" evidence="12">
    <location>
        <begin position="173"/>
        <end position="194"/>
    </location>
</feature>
<keyword evidence="4 12" id="KW-0808">Transferase</keyword>
<evidence type="ECO:0000256" key="14">
    <source>
        <dbReference type="PIRSR" id="PIRSR600715-1"/>
    </source>
</evidence>
<organism evidence="16 17">
    <name type="scientific">Pseudogemmatithrix spongiicola</name>
    <dbReference type="NCBI Taxonomy" id="3062599"/>
    <lineage>
        <taxon>Bacteria</taxon>
        <taxon>Pseudomonadati</taxon>
        <taxon>Gemmatimonadota</taxon>
        <taxon>Gemmatimonadia</taxon>
        <taxon>Gemmatimonadales</taxon>
        <taxon>Gemmatimonadaceae</taxon>
        <taxon>Pseudogemmatithrix</taxon>
    </lineage>
</organism>
<dbReference type="GO" id="GO:0009252">
    <property type="term" value="P:peptidoglycan biosynthetic process"/>
    <property type="evidence" value="ECO:0007669"/>
    <property type="project" value="UniProtKB-UniRule"/>
</dbReference>